<gene>
    <name evidence="8" type="ORF">ABRP34_04745</name>
</gene>
<feature type="domain" description="Lipopolysaccharide assembly protein A" evidence="7">
    <location>
        <begin position="97"/>
        <end position="151"/>
    </location>
</feature>
<feature type="transmembrane region" description="Helical" evidence="6">
    <location>
        <begin position="116"/>
        <end position="139"/>
    </location>
</feature>
<accession>A0AAU8ERR4</accession>
<dbReference type="GO" id="GO:0005886">
    <property type="term" value="C:plasma membrane"/>
    <property type="evidence" value="ECO:0007669"/>
    <property type="project" value="InterPro"/>
</dbReference>
<name>A0AAU8ERR4_9MICC</name>
<evidence type="ECO:0000256" key="5">
    <source>
        <dbReference type="SAM" id="MobiDB-lite"/>
    </source>
</evidence>
<evidence type="ECO:0000256" key="6">
    <source>
        <dbReference type="SAM" id="Phobius"/>
    </source>
</evidence>
<proteinExistence type="predicted"/>
<evidence type="ECO:0000256" key="3">
    <source>
        <dbReference type="ARBA" id="ARBA00022989"/>
    </source>
</evidence>
<keyword evidence="3 6" id="KW-1133">Transmembrane helix</keyword>
<sequence length="156" mass="15913">MQHSQPDESPANPETPRPSSSAAGQPGPAVPPEQAPTGAAAASRHPGAAAIPGYDGTASLQPGAAEPDRRVTRAGMIWAAVASALVVLVLLIAFILQNQELVQVKFFGLEGAVSLGMSLFIAAVGGGVLVAMAGAARIIQLRAAAHRRRVQAGRQR</sequence>
<feature type="region of interest" description="Disordered" evidence="5">
    <location>
        <begin position="1"/>
        <end position="66"/>
    </location>
</feature>
<dbReference type="RefSeq" id="WP_353712442.1">
    <property type="nucleotide sequence ID" value="NZ_CP159279.1"/>
</dbReference>
<dbReference type="Pfam" id="PF06305">
    <property type="entry name" value="LapA_dom"/>
    <property type="match status" value="1"/>
</dbReference>
<protein>
    <submittedName>
        <fullName evidence="8">Lipopolysaccharide assembly protein LapA domain-containing protein</fullName>
    </submittedName>
</protein>
<feature type="compositionally biased region" description="Low complexity" evidence="5">
    <location>
        <begin position="39"/>
        <end position="50"/>
    </location>
</feature>
<dbReference type="AlphaFoldDB" id="A0AAU8ERR4"/>
<dbReference type="InterPro" id="IPR010445">
    <property type="entry name" value="LapA_dom"/>
</dbReference>
<evidence type="ECO:0000256" key="4">
    <source>
        <dbReference type="ARBA" id="ARBA00023136"/>
    </source>
</evidence>
<evidence type="ECO:0000259" key="7">
    <source>
        <dbReference type="Pfam" id="PF06305"/>
    </source>
</evidence>
<keyword evidence="2 6" id="KW-0812">Transmembrane</keyword>
<keyword evidence="1" id="KW-1003">Cell membrane</keyword>
<keyword evidence="4 6" id="KW-0472">Membrane</keyword>
<evidence type="ECO:0000256" key="2">
    <source>
        <dbReference type="ARBA" id="ARBA00022692"/>
    </source>
</evidence>
<reference evidence="8" key="1">
    <citation type="submission" date="2024-06" db="EMBL/GenBank/DDBJ databases">
        <title>Biodegradation of dimethachlon by Arthrobacter sp. K5: mechanistic insights and ecological implications.</title>
        <authorList>
            <person name="Hu S."/>
            <person name="Lu P."/>
        </authorList>
    </citation>
    <scope>NUCLEOTIDE SEQUENCE</scope>
    <source>
        <strain evidence="8">K5</strain>
    </source>
</reference>
<dbReference type="EMBL" id="CP159279">
    <property type="protein sequence ID" value="XCH12316.1"/>
    <property type="molecule type" value="Genomic_DNA"/>
</dbReference>
<organism evidence="8">
    <name type="scientific">Arthrobacter sp. K5</name>
    <dbReference type="NCBI Taxonomy" id="2839623"/>
    <lineage>
        <taxon>Bacteria</taxon>
        <taxon>Bacillati</taxon>
        <taxon>Actinomycetota</taxon>
        <taxon>Actinomycetes</taxon>
        <taxon>Micrococcales</taxon>
        <taxon>Micrococcaceae</taxon>
        <taxon>Arthrobacter</taxon>
    </lineage>
</organism>
<feature type="transmembrane region" description="Helical" evidence="6">
    <location>
        <begin position="76"/>
        <end position="96"/>
    </location>
</feature>
<evidence type="ECO:0000313" key="8">
    <source>
        <dbReference type="EMBL" id="XCH12316.1"/>
    </source>
</evidence>
<evidence type="ECO:0000256" key="1">
    <source>
        <dbReference type="ARBA" id="ARBA00022475"/>
    </source>
</evidence>